<organism evidence="1 2">
    <name type="scientific">Lyophyllum shimeji</name>
    <name type="common">Hon-shimeji</name>
    <name type="synonym">Tricholoma shimeji</name>
    <dbReference type="NCBI Taxonomy" id="47721"/>
    <lineage>
        <taxon>Eukaryota</taxon>
        <taxon>Fungi</taxon>
        <taxon>Dikarya</taxon>
        <taxon>Basidiomycota</taxon>
        <taxon>Agaricomycotina</taxon>
        <taxon>Agaricomycetes</taxon>
        <taxon>Agaricomycetidae</taxon>
        <taxon>Agaricales</taxon>
        <taxon>Tricholomatineae</taxon>
        <taxon>Lyophyllaceae</taxon>
        <taxon>Lyophyllum</taxon>
    </lineage>
</organism>
<evidence type="ECO:0000313" key="2">
    <source>
        <dbReference type="Proteomes" id="UP001063166"/>
    </source>
</evidence>
<sequence length="240" mass="27116">MTDVSFAANPDITFRSSDGVLFHIHKIHLQVEAGGFAPTEFHAPGEVVSLTEDSATLNILFKFLYPACRAANSLESIDPGLLETVAEAAEKYEVYTAMDVCYARLGEALPAEAYRIMIFAYKHENHELLDKAAVALLAHPFEEVMKKLPRDLAVHWALYYDTWSRLQRKACTWHATEYKWRCKSSQCVNIMRDMGEDVLVVMSAELIAKLTEAHGNKGGSWTDYVKKKSENIPKFSSFFK</sequence>
<proteinExistence type="predicted"/>
<dbReference type="AlphaFoldDB" id="A0A9P3PQ00"/>
<dbReference type="OrthoDB" id="3184970at2759"/>
<dbReference type="InterPro" id="IPR011333">
    <property type="entry name" value="SKP1/BTB/POZ_sf"/>
</dbReference>
<evidence type="ECO:0000313" key="1">
    <source>
        <dbReference type="EMBL" id="GLB39469.1"/>
    </source>
</evidence>
<name>A0A9P3PQ00_LYOSH</name>
<dbReference type="EMBL" id="BRPK01000006">
    <property type="protein sequence ID" value="GLB39469.1"/>
    <property type="molecule type" value="Genomic_DNA"/>
</dbReference>
<reference evidence="1" key="1">
    <citation type="submission" date="2022-07" db="EMBL/GenBank/DDBJ databases">
        <title>The genome of Lyophyllum shimeji provides insight into the initial evolution of ectomycorrhizal fungal genome.</title>
        <authorList>
            <person name="Kobayashi Y."/>
            <person name="Shibata T."/>
            <person name="Hirakawa H."/>
            <person name="Shigenobu S."/>
            <person name="Nishiyama T."/>
            <person name="Yamada A."/>
            <person name="Hasebe M."/>
            <person name="Kawaguchi M."/>
        </authorList>
    </citation>
    <scope>NUCLEOTIDE SEQUENCE</scope>
    <source>
        <strain evidence="1">AT787</strain>
    </source>
</reference>
<keyword evidence="2" id="KW-1185">Reference proteome</keyword>
<accession>A0A9P3PQ00</accession>
<dbReference type="Proteomes" id="UP001063166">
    <property type="component" value="Unassembled WGS sequence"/>
</dbReference>
<protein>
    <recommendedName>
        <fullName evidence="3">BTB domain-containing protein</fullName>
    </recommendedName>
</protein>
<comment type="caution">
    <text evidence="1">The sequence shown here is derived from an EMBL/GenBank/DDBJ whole genome shotgun (WGS) entry which is preliminary data.</text>
</comment>
<dbReference type="SUPFAM" id="SSF54695">
    <property type="entry name" value="POZ domain"/>
    <property type="match status" value="1"/>
</dbReference>
<dbReference type="Gene3D" id="3.30.710.10">
    <property type="entry name" value="Potassium Channel Kv1.1, Chain A"/>
    <property type="match status" value="1"/>
</dbReference>
<gene>
    <name evidence="1" type="ORF">LshimejAT787_0606310</name>
</gene>
<evidence type="ECO:0008006" key="3">
    <source>
        <dbReference type="Google" id="ProtNLM"/>
    </source>
</evidence>